<proteinExistence type="predicted"/>
<dbReference type="GO" id="GO:0005886">
    <property type="term" value="C:plasma membrane"/>
    <property type="evidence" value="ECO:0007669"/>
    <property type="project" value="UniProtKB-SubCell"/>
</dbReference>
<dbReference type="Pfam" id="PF09678">
    <property type="entry name" value="Caa3_CtaG"/>
    <property type="match status" value="1"/>
</dbReference>
<dbReference type="PANTHER" id="PTHR34820:SF4">
    <property type="entry name" value="INNER MEMBRANE PROTEIN YEBZ"/>
    <property type="match status" value="1"/>
</dbReference>
<evidence type="ECO:0000256" key="1">
    <source>
        <dbReference type="ARBA" id="ARBA00004651"/>
    </source>
</evidence>
<comment type="caution">
    <text evidence="9">The sequence shown here is derived from an EMBL/GenBank/DDBJ whole genome shotgun (WGS) entry which is preliminary data.</text>
</comment>
<evidence type="ECO:0000313" key="9">
    <source>
        <dbReference type="EMBL" id="RKR88133.1"/>
    </source>
</evidence>
<dbReference type="InterPro" id="IPR032694">
    <property type="entry name" value="CopC/D"/>
</dbReference>
<feature type="transmembrane region" description="Helical" evidence="7">
    <location>
        <begin position="450"/>
        <end position="475"/>
    </location>
</feature>
<evidence type="ECO:0000259" key="8">
    <source>
        <dbReference type="Pfam" id="PF05425"/>
    </source>
</evidence>
<feature type="transmembrane region" description="Helical" evidence="7">
    <location>
        <begin position="254"/>
        <end position="273"/>
    </location>
</feature>
<organism evidence="9 10">
    <name type="scientific">Micromonospora pisi</name>
    <dbReference type="NCBI Taxonomy" id="589240"/>
    <lineage>
        <taxon>Bacteria</taxon>
        <taxon>Bacillati</taxon>
        <taxon>Actinomycetota</taxon>
        <taxon>Actinomycetes</taxon>
        <taxon>Micromonosporales</taxon>
        <taxon>Micromonosporaceae</taxon>
        <taxon>Micromonospora</taxon>
    </lineage>
</organism>
<name>A0A495JGW8_9ACTN</name>
<feature type="transmembrane region" description="Helical" evidence="7">
    <location>
        <begin position="285"/>
        <end position="305"/>
    </location>
</feature>
<feature type="domain" description="Copper resistance protein D" evidence="8">
    <location>
        <begin position="247"/>
        <end position="343"/>
    </location>
</feature>
<feature type="region of interest" description="Disordered" evidence="6">
    <location>
        <begin position="639"/>
        <end position="666"/>
    </location>
</feature>
<dbReference type="InterPro" id="IPR008457">
    <property type="entry name" value="Cu-R_CopD_dom"/>
</dbReference>
<feature type="transmembrane region" description="Helical" evidence="7">
    <location>
        <begin position="185"/>
        <end position="205"/>
    </location>
</feature>
<gene>
    <name evidence="9" type="ORF">BDK92_2440</name>
</gene>
<evidence type="ECO:0000256" key="3">
    <source>
        <dbReference type="ARBA" id="ARBA00022692"/>
    </source>
</evidence>
<evidence type="ECO:0000256" key="6">
    <source>
        <dbReference type="SAM" id="MobiDB-lite"/>
    </source>
</evidence>
<evidence type="ECO:0000256" key="5">
    <source>
        <dbReference type="ARBA" id="ARBA00023136"/>
    </source>
</evidence>
<dbReference type="PANTHER" id="PTHR34820">
    <property type="entry name" value="INNER MEMBRANE PROTEIN YEBZ"/>
    <property type="match status" value="1"/>
</dbReference>
<dbReference type="EMBL" id="RBKT01000001">
    <property type="protein sequence ID" value="RKR88133.1"/>
    <property type="molecule type" value="Genomic_DNA"/>
</dbReference>
<accession>A0A495JGW8</accession>
<reference evidence="9 10" key="1">
    <citation type="submission" date="2018-10" db="EMBL/GenBank/DDBJ databases">
        <title>Sequencing the genomes of 1000 actinobacteria strains.</title>
        <authorList>
            <person name="Klenk H.-P."/>
        </authorList>
    </citation>
    <scope>NUCLEOTIDE SEQUENCE [LARGE SCALE GENOMIC DNA]</scope>
    <source>
        <strain evidence="9 10">DSM 45175</strain>
    </source>
</reference>
<protein>
    <submittedName>
        <fullName evidence="9">Putative copper resistance protein D</fullName>
    </submittedName>
</protein>
<feature type="transmembrane region" description="Helical" evidence="7">
    <location>
        <begin position="416"/>
        <end position="438"/>
    </location>
</feature>
<evidence type="ECO:0000313" key="10">
    <source>
        <dbReference type="Proteomes" id="UP000277671"/>
    </source>
</evidence>
<dbReference type="Pfam" id="PF05425">
    <property type="entry name" value="CopD"/>
    <property type="match status" value="1"/>
</dbReference>
<dbReference type="GO" id="GO:0006825">
    <property type="term" value="P:copper ion transport"/>
    <property type="evidence" value="ECO:0007669"/>
    <property type="project" value="InterPro"/>
</dbReference>
<dbReference type="RefSeq" id="WP_121156794.1">
    <property type="nucleotide sequence ID" value="NZ_RBKT01000001.1"/>
</dbReference>
<feature type="transmembrane region" description="Helical" evidence="7">
    <location>
        <begin position="325"/>
        <end position="344"/>
    </location>
</feature>
<keyword evidence="2" id="KW-1003">Cell membrane</keyword>
<feature type="transmembrane region" description="Helical" evidence="7">
    <location>
        <begin position="531"/>
        <end position="555"/>
    </location>
</feature>
<keyword evidence="4 7" id="KW-1133">Transmembrane helix</keyword>
<dbReference type="InterPro" id="IPR019108">
    <property type="entry name" value="Caa3_assmbl_CtaG-rel"/>
</dbReference>
<evidence type="ECO:0000256" key="4">
    <source>
        <dbReference type="ARBA" id="ARBA00022989"/>
    </source>
</evidence>
<feature type="transmembrane region" description="Helical" evidence="7">
    <location>
        <begin position="112"/>
        <end position="136"/>
    </location>
</feature>
<feature type="transmembrane region" description="Helical" evidence="7">
    <location>
        <begin position="385"/>
        <end position="404"/>
    </location>
</feature>
<feature type="transmembrane region" description="Helical" evidence="7">
    <location>
        <begin position="567"/>
        <end position="593"/>
    </location>
</feature>
<comment type="subcellular location">
    <subcellularLocation>
        <location evidence="1">Cell membrane</location>
        <topology evidence="1">Multi-pass membrane protein</topology>
    </subcellularLocation>
</comment>
<dbReference type="OrthoDB" id="5241646at2"/>
<keyword evidence="5 7" id="KW-0472">Membrane</keyword>
<dbReference type="Proteomes" id="UP000277671">
    <property type="component" value="Unassembled WGS sequence"/>
</dbReference>
<sequence>MSRPPRPPASTGRPTTSATAYGTLPRAAAGLLAAVGVLVLMLWYGGATRRESLPGLADSGPITGWALPGARLGMQVGAVVTIGLLIAALLFSARAAGGGLSGTGYRRVRAAAWSALGWCLASIVALCLTLSDILGMPIGEAVSFTSVVNFATTVQLGQALALSGWLAGAVFLVCRAALTPRAAGIALLLAVLAMVPPVFTGHAAAASNHQLAVSGLLLHVVPVAVWAGGLLALALTGRAATDQLTIAVRRFSPLAAVCLLLVAGSGVVSAYVRLPGPGALVDTRYGQLVLLKTALLGTLAAAGWWQRRAALPALAGGDRSRFVRVATVEILLFAAAMGTAVALSRTPAPVPAGPAESIAAALLGYPIPAAPDAGRLLGDWLPEPIVIAAALGAAWAYLGAVTRLRRRAERWPATRTATFLAGCVVLVLATSSGLARYTPLLFSAHLVQHLLLTLVVPLLMVLAAPLTLALRALPATTDPSWPGVRDRLRSAGSSRLLWLLTRPPVAAGLLAGAAPLLYLTGLYDLTLRSHAAHLVMIGYLVAAGGLFCWVVLGLDPVPRPAGRPARLLGVLLLMLTQVVLGLGLAGSSTLLAGDWFTALARPWGDPPLVDQQTAGRILWSLGNLPPLLILGLLLRRGGPDSSANAPADVPVTGAPEPAVANPPGRP</sequence>
<feature type="transmembrane region" description="Helical" evidence="7">
    <location>
        <begin position="496"/>
        <end position="519"/>
    </location>
</feature>
<evidence type="ECO:0000256" key="7">
    <source>
        <dbReference type="SAM" id="Phobius"/>
    </source>
</evidence>
<feature type="transmembrane region" description="Helical" evidence="7">
    <location>
        <begin position="211"/>
        <end position="233"/>
    </location>
</feature>
<feature type="transmembrane region" description="Helical" evidence="7">
    <location>
        <begin position="613"/>
        <end position="634"/>
    </location>
</feature>
<keyword evidence="10" id="KW-1185">Reference proteome</keyword>
<feature type="transmembrane region" description="Helical" evidence="7">
    <location>
        <begin position="72"/>
        <end position="91"/>
    </location>
</feature>
<feature type="transmembrane region" description="Helical" evidence="7">
    <location>
        <begin position="27"/>
        <end position="46"/>
    </location>
</feature>
<evidence type="ECO:0000256" key="2">
    <source>
        <dbReference type="ARBA" id="ARBA00022475"/>
    </source>
</evidence>
<keyword evidence="3 7" id="KW-0812">Transmembrane</keyword>
<dbReference type="AlphaFoldDB" id="A0A495JGW8"/>
<feature type="transmembrane region" description="Helical" evidence="7">
    <location>
        <begin position="156"/>
        <end position="178"/>
    </location>
</feature>